<dbReference type="Proteomes" id="UP000183832">
    <property type="component" value="Unassembled WGS sequence"/>
</dbReference>
<gene>
    <name evidence="2" type="primary">putative Protein rolling stone</name>
    <name evidence="2" type="ORF">CLUMA_CG001695</name>
</gene>
<feature type="transmembrane region" description="Helical" evidence="1">
    <location>
        <begin position="67"/>
        <end position="89"/>
    </location>
</feature>
<dbReference type="PANTHER" id="PTHR12242:SF49">
    <property type="entry name" value="HEADBUTT, ISOFORM E"/>
    <property type="match status" value="1"/>
</dbReference>
<dbReference type="OrthoDB" id="419711at2759"/>
<feature type="transmembrane region" description="Helical" evidence="1">
    <location>
        <begin position="279"/>
        <end position="303"/>
    </location>
</feature>
<feature type="transmembrane region" description="Helical" evidence="1">
    <location>
        <begin position="239"/>
        <end position="259"/>
    </location>
</feature>
<dbReference type="GO" id="GO:0016020">
    <property type="term" value="C:membrane"/>
    <property type="evidence" value="ECO:0007669"/>
    <property type="project" value="TreeGrafter"/>
</dbReference>
<dbReference type="PANTHER" id="PTHR12242">
    <property type="entry name" value="OS02G0130600 PROTEIN-RELATED"/>
    <property type="match status" value="1"/>
</dbReference>
<dbReference type="AlphaFoldDB" id="A0A1J1HKH2"/>
<sequence>MVVKGSLCNLNLGFYHENPIVFIQSQWQRNDRSILFLLYRWILAAFFIGILAYSWTRAIRNGTFAFWFIYLTNLGLIFCIVATTFAAILATFYYRNPHRLESQSTSYKFLWFWSNVAVTSALVITIVYWTLLFDGRTDALDILIHGGNSAAMIIDLLIACHPMYIIHFIWPVGLGILYLIFTVIYYFAGGVDAQGNRYIYDVLDWSRTDALDILIHGGNSAAMIIDLLIACHPMYIIHFVYPVGVGILYMIFTIIYYFAGGVDAQGNRYIYDVLDWSNPGSAALTSIGTVILAIFLHVIVCLIQTARRRIHKKYFKKQSVTNYQVTNIAQHI</sequence>
<dbReference type="Pfam" id="PF21534">
    <property type="entry name" value="Rost"/>
    <property type="match status" value="1"/>
</dbReference>
<keyword evidence="1" id="KW-0812">Transmembrane</keyword>
<keyword evidence="1" id="KW-0472">Membrane</keyword>
<accession>A0A1J1HKH2</accession>
<evidence type="ECO:0000313" key="3">
    <source>
        <dbReference type="Proteomes" id="UP000183832"/>
    </source>
</evidence>
<dbReference type="STRING" id="568069.A0A1J1HKH2"/>
<keyword evidence="1" id="KW-1133">Transmembrane helix</keyword>
<feature type="transmembrane region" description="Helical" evidence="1">
    <location>
        <begin position="142"/>
        <end position="161"/>
    </location>
</feature>
<evidence type="ECO:0000256" key="1">
    <source>
        <dbReference type="SAM" id="Phobius"/>
    </source>
</evidence>
<evidence type="ECO:0000313" key="2">
    <source>
        <dbReference type="EMBL" id="CRK87908.1"/>
    </source>
</evidence>
<feature type="transmembrane region" description="Helical" evidence="1">
    <location>
        <begin position="213"/>
        <end position="232"/>
    </location>
</feature>
<proteinExistence type="predicted"/>
<protein>
    <submittedName>
        <fullName evidence="2">CLUMA_CG001695, isoform A</fullName>
    </submittedName>
</protein>
<dbReference type="InterPro" id="IPR049352">
    <property type="entry name" value="Rost"/>
</dbReference>
<name>A0A1J1HKH2_9DIPT</name>
<feature type="transmembrane region" description="Helical" evidence="1">
    <location>
        <begin position="34"/>
        <end position="55"/>
    </location>
</feature>
<keyword evidence="3" id="KW-1185">Reference proteome</keyword>
<reference evidence="2 3" key="1">
    <citation type="submission" date="2015-04" db="EMBL/GenBank/DDBJ databases">
        <authorList>
            <person name="Syromyatnikov M.Y."/>
            <person name="Popov V.N."/>
        </authorList>
    </citation>
    <scope>NUCLEOTIDE SEQUENCE [LARGE SCALE GENOMIC DNA]</scope>
</reference>
<feature type="transmembrane region" description="Helical" evidence="1">
    <location>
        <begin position="168"/>
        <end position="188"/>
    </location>
</feature>
<feature type="transmembrane region" description="Helical" evidence="1">
    <location>
        <begin position="110"/>
        <end position="130"/>
    </location>
</feature>
<organism evidence="2 3">
    <name type="scientific">Clunio marinus</name>
    <dbReference type="NCBI Taxonomy" id="568069"/>
    <lineage>
        <taxon>Eukaryota</taxon>
        <taxon>Metazoa</taxon>
        <taxon>Ecdysozoa</taxon>
        <taxon>Arthropoda</taxon>
        <taxon>Hexapoda</taxon>
        <taxon>Insecta</taxon>
        <taxon>Pterygota</taxon>
        <taxon>Neoptera</taxon>
        <taxon>Endopterygota</taxon>
        <taxon>Diptera</taxon>
        <taxon>Nematocera</taxon>
        <taxon>Chironomoidea</taxon>
        <taxon>Chironomidae</taxon>
        <taxon>Clunio</taxon>
    </lineage>
</organism>
<dbReference type="EMBL" id="CVRI01000006">
    <property type="protein sequence ID" value="CRK87908.1"/>
    <property type="molecule type" value="Genomic_DNA"/>
</dbReference>